<dbReference type="InterPro" id="IPR025921">
    <property type="entry name" value="HmuY"/>
</dbReference>
<dbReference type="Pfam" id="PF14064">
    <property type="entry name" value="HmuY"/>
    <property type="match status" value="1"/>
</dbReference>
<gene>
    <name evidence="2" type="ORF">O6P32_04620</name>
</gene>
<proteinExistence type="predicted"/>
<dbReference type="Proteomes" id="UP001141933">
    <property type="component" value="Unassembled WGS sequence"/>
</dbReference>
<dbReference type="RefSeq" id="WP_269877077.1">
    <property type="nucleotide sequence ID" value="NZ_JAPZVM010000003.1"/>
</dbReference>
<keyword evidence="3" id="KW-1185">Reference proteome</keyword>
<feature type="signal peptide" evidence="1">
    <location>
        <begin position="1"/>
        <end position="22"/>
    </location>
</feature>
<dbReference type="EMBL" id="JAPZVM010000003">
    <property type="protein sequence ID" value="MCZ8371992.1"/>
    <property type="molecule type" value="Genomic_DNA"/>
</dbReference>
<organism evidence="2 3">
    <name type="scientific">Phocaeicola acetigenes</name>
    <dbReference type="NCBI Taxonomy" id="3016083"/>
    <lineage>
        <taxon>Bacteria</taxon>
        <taxon>Pseudomonadati</taxon>
        <taxon>Bacteroidota</taxon>
        <taxon>Bacteroidia</taxon>
        <taxon>Bacteroidales</taxon>
        <taxon>Bacteroidaceae</taxon>
        <taxon>Phocaeicola</taxon>
    </lineage>
</organism>
<dbReference type="CDD" id="cd12105">
    <property type="entry name" value="HmuY"/>
    <property type="match status" value="1"/>
</dbReference>
<evidence type="ECO:0000313" key="3">
    <source>
        <dbReference type="Proteomes" id="UP001141933"/>
    </source>
</evidence>
<evidence type="ECO:0000256" key="1">
    <source>
        <dbReference type="SAM" id="SignalP"/>
    </source>
</evidence>
<name>A0ABT4PG09_9BACT</name>
<dbReference type="PROSITE" id="PS51257">
    <property type="entry name" value="PROKAR_LIPOPROTEIN"/>
    <property type="match status" value="1"/>
</dbReference>
<protein>
    <submittedName>
        <fullName evidence="2">HmuY family protein</fullName>
    </submittedName>
</protein>
<feature type="chain" id="PRO_5045840109" evidence="1">
    <location>
        <begin position="23"/>
        <end position="232"/>
    </location>
</feature>
<sequence>MKTRFHVIVMLGVMLTSLSACEGIFHGVYDEPSVNELNEFGFIEINDEQHSGTIYIDATDYTKWIYIDLHAQAIDSTRIENENGVETPLAPATTLPKDWDFAVHRYDSKTNGGKVLETNSTGFDVLIASGSIPQGNYVADIETTDKVTIDMSGMMEGNIVYAKSDYNAELSKWLNVDKSSMPPVYTLSNKVYILKLKDGTHAAIRLSDFKNASMVKGFMKIEYIYPFDAVIK</sequence>
<reference evidence="2" key="1">
    <citation type="submission" date="2022-12" db="EMBL/GenBank/DDBJ databases">
        <title>Phocaeicola acetigenes sp. nov., isolated feces from a healthy human.</title>
        <authorList>
            <person name="Do H."/>
            <person name="Ha Y.B."/>
            <person name="Kim J.-S."/>
            <person name="Suh M.K."/>
            <person name="Kim H.S."/>
            <person name="Lee J.-S."/>
        </authorList>
    </citation>
    <scope>NUCLEOTIDE SEQUENCE</scope>
    <source>
        <strain evidence="2">KGMB11183</strain>
    </source>
</reference>
<comment type="caution">
    <text evidence="2">The sequence shown here is derived from an EMBL/GenBank/DDBJ whole genome shotgun (WGS) entry which is preliminary data.</text>
</comment>
<accession>A0ABT4PG09</accession>
<evidence type="ECO:0000313" key="2">
    <source>
        <dbReference type="EMBL" id="MCZ8371992.1"/>
    </source>
</evidence>
<keyword evidence="1" id="KW-0732">Signal</keyword>